<proteinExistence type="predicted"/>
<keyword evidence="3" id="KW-1185">Reference proteome</keyword>
<comment type="caution">
    <text evidence="2">The sequence shown here is derived from an EMBL/GenBank/DDBJ whole genome shotgun (WGS) entry which is preliminary data.</text>
</comment>
<gene>
    <name evidence="2" type="ORF">BJ986_001090</name>
</gene>
<dbReference type="Gene3D" id="3.40.50.300">
    <property type="entry name" value="P-loop containing nucleotide triphosphate hydrolases"/>
    <property type="match status" value="1"/>
</dbReference>
<accession>A0A852WBV0</accession>
<organism evidence="2 3">
    <name type="scientific">Pedococcus badiiscoriae</name>
    <dbReference type="NCBI Taxonomy" id="642776"/>
    <lineage>
        <taxon>Bacteria</taxon>
        <taxon>Bacillati</taxon>
        <taxon>Actinomycetota</taxon>
        <taxon>Actinomycetes</taxon>
        <taxon>Micrococcales</taxon>
        <taxon>Intrasporangiaceae</taxon>
        <taxon>Pedococcus</taxon>
    </lineage>
</organism>
<sequence>MDHRVMGVIGASGGVGASTLAVALAVRAGPQVGATVAIDGAPDGGALDVTACLEHLPGLRWPDLAAAQGALDGAALLRSLPTEGATRVLAGDRPDLDRSVVAAAVTALARVCGVAVVDLGRSLWLADRCDELVVLVGTSARQLADAAALVDRVHELRCRAVLVVRQGRGDPVSPEEVAVHLDLPLAGTLRDDSRIQADADRARTPGTRSRGGLGELVDDLLTAAPAAFGTGPELAAPARGVGAGGA</sequence>
<evidence type="ECO:0000313" key="2">
    <source>
        <dbReference type="EMBL" id="NYG06603.1"/>
    </source>
</evidence>
<dbReference type="AlphaFoldDB" id="A0A852WBV0"/>
<feature type="region of interest" description="Disordered" evidence="1">
    <location>
        <begin position="194"/>
        <end position="213"/>
    </location>
</feature>
<dbReference type="InterPro" id="IPR027417">
    <property type="entry name" value="P-loop_NTPase"/>
</dbReference>
<dbReference type="SUPFAM" id="SSF52540">
    <property type="entry name" value="P-loop containing nucleoside triphosphate hydrolases"/>
    <property type="match status" value="1"/>
</dbReference>
<evidence type="ECO:0000256" key="1">
    <source>
        <dbReference type="SAM" id="MobiDB-lite"/>
    </source>
</evidence>
<dbReference type="Proteomes" id="UP000573599">
    <property type="component" value="Unassembled WGS sequence"/>
</dbReference>
<dbReference type="RefSeq" id="WP_179421061.1">
    <property type="nucleotide sequence ID" value="NZ_JACCAB010000001.1"/>
</dbReference>
<dbReference type="EMBL" id="JACCAB010000001">
    <property type="protein sequence ID" value="NYG06603.1"/>
    <property type="molecule type" value="Genomic_DNA"/>
</dbReference>
<feature type="compositionally biased region" description="Basic and acidic residues" evidence="1">
    <location>
        <begin position="194"/>
        <end position="203"/>
    </location>
</feature>
<protein>
    <submittedName>
        <fullName evidence="2">Uncharacterized protein</fullName>
    </submittedName>
</protein>
<reference evidence="2 3" key="1">
    <citation type="submission" date="2020-07" db="EMBL/GenBank/DDBJ databases">
        <title>Sequencing the genomes of 1000 actinobacteria strains.</title>
        <authorList>
            <person name="Klenk H.-P."/>
        </authorList>
    </citation>
    <scope>NUCLEOTIDE SEQUENCE [LARGE SCALE GENOMIC DNA]</scope>
    <source>
        <strain evidence="2 3">DSM 23987</strain>
    </source>
</reference>
<evidence type="ECO:0000313" key="3">
    <source>
        <dbReference type="Proteomes" id="UP000573599"/>
    </source>
</evidence>
<name>A0A852WBV0_9MICO</name>